<dbReference type="EMBL" id="QGMF01000311">
    <property type="protein sequence ID" value="TVY16913.1"/>
    <property type="molecule type" value="Genomic_DNA"/>
</dbReference>
<feature type="region of interest" description="Disordered" evidence="3">
    <location>
        <begin position="858"/>
        <end position="878"/>
    </location>
</feature>
<organism evidence="5 6">
    <name type="scientific">Lachnellula arida</name>
    <dbReference type="NCBI Taxonomy" id="1316785"/>
    <lineage>
        <taxon>Eukaryota</taxon>
        <taxon>Fungi</taxon>
        <taxon>Dikarya</taxon>
        <taxon>Ascomycota</taxon>
        <taxon>Pezizomycotina</taxon>
        <taxon>Leotiomycetes</taxon>
        <taxon>Helotiales</taxon>
        <taxon>Lachnaceae</taxon>
        <taxon>Lachnellula</taxon>
    </lineage>
</organism>
<proteinExistence type="predicted"/>
<evidence type="ECO:0000313" key="6">
    <source>
        <dbReference type="Proteomes" id="UP000469559"/>
    </source>
</evidence>
<dbReference type="InterPro" id="IPR027417">
    <property type="entry name" value="P-loop_NTPase"/>
</dbReference>
<dbReference type="InterPro" id="IPR013087">
    <property type="entry name" value="Znf_C2H2_type"/>
</dbReference>
<feature type="region of interest" description="Disordered" evidence="3">
    <location>
        <begin position="986"/>
        <end position="1005"/>
    </location>
</feature>
<keyword evidence="2" id="KW-0862">Zinc</keyword>
<evidence type="ECO:0000256" key="2">
    <source>
        <dbReference type="PROSITE-ProRule" id="PRU00042"/>
    </source>
</evidence>
<evidence type="ECO:0000256" key="3">
    <source>
        <dbReference type="SAM" id="MobiDB-lite"/>
    </source>
</evidence>
<reference evidence="5 6" key="1">
    <citation type="submission" date="2018-05" db="EMBL/GenBank/DDBJ databases">
        <title>Whole genome sequencing for identification of molecular markers to develop diagnostic detection tools for the regulated plant pathogen Lachnellula willkommii.</title>
        <authorList>
            <person name="Giroux E."/>
            <person name="Bilodeau G."/>
        </authorList>
    </citation>
    <scope>NUCLEOTIDE SEQUENCE [LARGE SCALE GENOMIC DNA]</scope>
    <source>
        <strain evidence="5 6">CBS 203.66</strain>
    </source>
</reference>
<gene>
    <name evidence="5" type="primary">HET-E1_20</name>
    <name evidence="5" type="ORF">LARI1_G004553</name>
</gene>
<dbReference type="InterPro" id="IPR056125">
    <property type="entry name" value="DUF7708"/>
</dbReference>
<dbReference type="Pfam" id="PF24809">
    <property type="entry name" value="DUF7708"/>
    <property type="match status" value="1"/>
</dbReference>
<feature type="domain" description="C2H2-type" evidence="4">
    <location>
        <begin position="938"/>
        <end position="965"/>
    </location>
</feature>
<dbReference type="InterPro" id="IPR036236">
    <property type="entry name" value="Znf_C2H2_sf"/>
</dbReference>
<dbReference type="PANTHER" id="PTHR10039:SF14">
    <property type="entry name" value="NACHT DOMAIN-CONTAINING PROTEIN"/>
    <property type="match status" value="1"/>
</dbReference>
<sequence length="1005" mass="115625">MATLPTAPSSSIFEIAYRKLKDSVSSAHADAFQSTPFEEVWAAAEEIEKAHEARGNLRNMRRIAPFLKGLQNYSKVIEVLCNGTPYMPWIWLADQYTSIFDKLLDAYRQIAEVMPQFGRLQTAFSNDPNFQVVLGLVYSDILDFHRRAYKFFARRSFHLFFDSMWKSFEYRFNGILKDFARHRDLVMREVVTIDVVEARELRIKSQQELEQQERKTQDYYLHDSISWLKVPDEQYDDELDRLADMRQEGTCEWVFRNPLFQSWKNDAHSDAILWVKGIPGAGKTILSTHVIRQMKEEGRFTTAYHLCNSYTTGKHLLGELMRGVIVQLLRVNLDLAPYIFENYANKALAPSAARVKGLMEKLVQTIPSIRIIVDGLDEYPLSDQRTILHELLLLSKVPGAQCRILFSNRESENINKRLNGRPTISLRDQDVDLKKDIGLYVHAELDSSRGDFGNDLIDRIERQIVAKADGMFLWVRLIMQSLKECHSPQELVESVNTLPEGLDKAYKRILDDLKSRSSDKSIRILQWIACSFRIMKVHEIKDGVVLQMSGAMLNEHTKLVDSFWEHCKPLIEKGPKNTIDFVHYSAKEYVLHETSGPFLDFSEAHYGLALSCLNYMNSSYCFINSAVSNQALELRVLKGYHGLHHYANEFWFQHLLQYAKAGDPVEDEELDEPLGEIREFWKQEPGIGAGNLKLDDTTSADKIKTQLEALASTPVAQNMGLDILTFQKFLSQESSSHQAPTNLKNDELRYDPTHFSDISQRYQHIVRTLMDCPVNTPPEGTHPQELYTFKQTYLDSAFICRYRECPRYSDGFKTPENRDNHEMIHTKPLRCADPNCEFFARGFTSKTGLLKHNLKYHRSPEEEEPPAFEPRKAPELPPVAPPAPEPAAALPLVPPLPVPPLHHEVPESVPNYGYQEEREKLASPRRRVSRAQKGLKVHNCDLCTKIFTRAEGLRRHKLSHGDPKYPCLWDDCGRSFFRPDLLERHQQQHEIKASPAGKAIDQESN</sequence>
<dbReference type="Gene3D" id="3.30.160.60">
    <property type="entry name" value="Classic Zinc Finger"/>
    <property type="match status" value="1"/>
</dbReference>
<keyword evidence="1" id="KW-0677">Repeat</keyword>
<dbReference type="Pfam" id="PF24883">
    <property type="entry name" value="NPHP3_N"/>
    <property type="match status" value="1"/>
</dbReference>
<protein>
    <submittedName>
        <fullName evidence="5">Vegetative incompatibility protein HET-E-1</fullName>
    </submittedName>
</protein>
<keyword evidence="6" id="KW-1185">Reference proteome</keyword>
<dbReference type="PANTHER" id="PTHR10039">
    <property type="entry name" value="AMELOGENIN"/>
    <property type="match status" value="1"/>
</dbReference>
<dbReference type="OrthoDB" id="4062651at2759"/>
<evidence type="ECO:0000259" key="4">
    <source>
        <dbReference type="PROSITE" id="PS50157"/>
    </source>
</evidence>
<feature type="domain" description="C2H2-type" evidence="4">
    <location>
        <begin position="965"/>
        <end position="994"/>
    </location>
</feature>
<dbReference type="PROSITE" id="PS50157">
    <property type="entry name" value="ZINC_FINGER_C2H2_2"/>
    <property type="match status" value="2"/>
</dbReference>
<dbReference type="Gene3D" id="3.40.50.300">
    <property type="entry name" value="P-loop containing nucleotide triphosphate hydrolases"/>
    <property type="match status" value="1"/>
</dbReference>
<dbReference type="PROSITE" id="PS00028">
    <property type="entry name" value="ZINC_FINGER_C2H2_1"/>
    <property type="match status" value="2"/>
</dbReference>
<dbReference type="AlphaFoldDB" id="A0A8T9BEX5"/>
<dbReference type="GO" id="GO:0008270">
    <property type="term" value="F:zinc ion binding"/>
    <property type="evidence" value="ECO:0007669"/>
    <property type="project" value="UniProtKB-KW"/>
</dbReference>
<dbReference type="SMART" id="SM00355">
    <property type="entry name" value="ZnF_C2H2"/>
    <property type="match status" value="4"/>
</dbReference>
<keyword evidence="2" id="KW-0479">Metal-binding</keyword>
<dbReference type="InterPro" id="IPR056884">
    <property type="entry name" value="NPHP3-like_N"/>
</dbReference>
<name>A0A8T9BEX5_9HELO</name>
<evidence type="ECO:0000256" key="1">
    <source>
        <dbReference type="ARBA" id="ARBA00022737"/>
    </source>
</evidence>
<comment type="caution">
    <text evidence="5">The sequence shown here is derived from an EMBL/GenBank/DDBJ whole genome shotgun (WGS) entry which is preliminary data.</text>
</comment>
<dbReference type="SUPFAM" id="SSF57667">
    <property type="entry name" value="beta-beta-alpha zinc fingers"/>
    <property type="match status" value="1"/>
</dbReference>
<keyword evidence="2" id="KW-0863">Zinc-finger</keyword>
<evidence type="ECO:0000313" key="5">
    <source>
        <dbReference type="EMBL" id="TVY16913.1"/>
    </source>
</evidence>
<dbReference type="Proteomes" id="UP000469559">
    <property type="component" value="Unassembled WGS sequence"/>
</dbReference>
<dbReference type="Pfam" id="PF00096">
    <property type="entry name" value="zf-C2H2"/>
    <property type="match status" value="2"/>
</dbReference>
<accession>A0A8T9BEX5</accession>
<dbReference type="SUPFAM" id="SSF52540">
    <property type="entry name" value="P-loop containing nucleoside triphosphate hydrolases"/>
    <property type="match status" value="1"/>
</dbReference>